<reference evidence="2" key="1">
    <citation type="submission" date="2020-07" db="EMBL/GenBank/DDBJ databases">
        <title>Ethylene signaling mediates host invasion by parasitic plants.</title>
        <authorList>
            <person name="Yoshida S."/>
        </authorList>
    </citation>
    <scope>NUCLEOTIDE SEQUENCE</scope>
    <source>
        <strain evidence="2">Okayama</strain>
    </source>
</reference>
<dbReference type="InterPro" id="IPR002048">
    <property type="entry name" value="EF_hand_dom"/>
</dbReference>
<dbReference type="CDD" id="cd00051">
    <property type="entry name" value="EFh"/>
    <property type="match status" value="1"/>
</dbReference>
<dbReference type="GO" id="GO:0005509">
    <property type="term" value="F:calcium ion binding"/>
    <property type="evidence" value="ECO:0007669"/>
    <property type="project" value="InterPro"/>
</dbReference>
<dbReference type="Pfam" id="PF13202">
    <property type="entry name" value="EF-hand_5"/>
    <property type="match status" value="1"/>
</dbReference>
<feature type="domain" description="EF-hand" evidence="1">
    <location>
        <begin position="175"/>
        <end position="210"/>
    </location>
</feature>
<evidence type="ECO:0000313" key="3">
    <source>
        <dbReference type="Proteomes" id="UP000653305"/>
    </source>
</evidence>
<dbReference type="PANTHER" id="PTHR22951">
    <property type="entry name" value="CLATHRIN ASSEMBLY PROTEIN"/>
    <property type="match status" value="1"/>
</dbReference>
<dbReference type="OrthoDB" id="26525at2759"/>
<dbReference type="GO" id="GO:0006900">
    <property type="term" value="P:vesicle budding from membrane"/>
    <property type="evidence" value="ECO:0007669"/>
    <property type="project" value="TreeGrafter"/>
</dbReference>
<evidence type="ECO:0000259" key="1">
    <source>
        <dbReference type="PROSITE" id="PS50222"/>
    </source>
</evidence>
<dbReference type="GO" id="GO:0048268">
    <property type="term" value="P:clathrin coat assembly"/>
    <property type="evidence" value="ECO:0007669"/>
    <property type="project" value="InterPro"/>
</dbReference>
<dbReference type="SMART" id="SM00054">
    <property type="entry name" value="EFh"/>
    <property type="match status" value="2"/>
</dbReference>
<organism evidence="2 3">
    <name type="scientific">Phtheirospermum japonicum</name>
    <dbReference type="NCBI Taxonomy" id="374723"/>
    <lineage>
        <taxon>Eukaryota</taxon>
        <taxon>Viridiplantae</taxon>
        <taxon>Streptophyta</taxon>
        <taxon>Embryophyta</taxon>
        <taxon>Tracheophyta</taxon>
        <taxon>Spermatophyta</taxon>
        <taxon>Magnoliopsida</taxon>
        <taxon>eudicotyledons</taxon>
        <taxon>Gunneridae</taxon>
        <taxon>Pentapetalae</taxon>
        <taxon>asterids</taxon>
        <taxon>lamiids</taxon>
        <taxon>Lamiales</taxon>
        <taxon>Orobanchaceae</taxon>
        <taxon>Orobanchaceae incertae sedis</taxon>
        <taxon>Phtheirospermum</taxon>
    </lineage>
</organism>
<proteinExistence type="predicted"/>
<dbReference type="SUPFAM" id="SSF47473">
    <property type="entry name" value="EF-hand"/>
    <property type="match status" value="1"/>
</dbReference>
<dbReference type="GO" id="GO:0072583">
    <property type="term" value="P:clathrin-dependent endocytosis"/>
    <property type="evidence" value="ECO:0007669"/>
    <property type="project" value="InterPro"/>
</dbReference>
<dbReference type="PANTHER" id="PTHR22951:SF32">
    <property type="entry name" value="OS06G0175500 PROTEIN"/>
    <property type="match status" value="1"/>
</dbReference>
<dbReference type="InterPro" id="IPR011992">
    <property type="entry name" value="EF-hand-dom_pair"/>
</dbReference>
<dbReference type="GO" id="GO:0030136">
    <property type="term" value="C:clathrin-coated vesicle"/>
    <property type="evidence" value="ECO:0007669"/>
    <property type="project" value="InterPro"/>
</dbReference>
<name>A0A830B4J8_9LAMI</name>
<dbReference type="InterPro" id="IPR011417">
    <property type="entry name" value="ANTH_dom"/>
</dbReference>
<protein>
    <submittedName>
        <fullName evidence="2">Putative clathrin assembly protein at2g01600</fullName>
    </submittedName>
</protein>
<dbReference type="GO" id="GO:0005546">
    <property type="term" value="F:phosphatidylinositol-4,5-bisphosphate binding"/>
    <property type="evidence" value="ECO:0007669"/>
    <property type="project" value="TreeGrafter"/>
</dbReference>
<dbReference type="AlphaFoldDB" id="A0A830B4J8"/>
<gene>
    <name evidence="2" type="ORF">PHJA_000401000</name>
</gene>
<sequence>MSSGGRQNSLTNSLGALKKDTTTVSLAKINCDYKRTKDLHTTELLEHLPALQQLMYRVLGCQVASESIKIYKAISDGCVNLVDKFFEMQKHDALKALDIYRRAGLQVLNVNGDGKISYDDIRASNGGFSGPGGYDEDVIGSMISLADSNKNWFVEYEEFERVLNGKKGKNGRVGGGGGVMEDAFRVMDKDGDEKVGHEELKSYLIWAGFEAHNEDVKAVIRLGGGDEDGGVTFE</sequence>
<dbReference type="InterPro" id="IPR045192">
    <property type="entry name" value="AP180-like"/>
</dbReference>
<dbReference type="Pfam" id="PF07651">
    <property type="entry name" value="ANTH"/>
    <property type="match status" value="1"/>
</dbReference>
<dbReference type="Proteomes" id="UP000653305">
    <property type="component" value="Unassembled WGS sequence"/>
</dbReference>
<comment type="caution">
    <text evidence="2">The sequence shown here is derived from an EMBL/GenBank/DDBJ whole genome shotgun (WGS) entry which is preliminary data.</text>
</comment>
<keyword evidence="3" id="KW-1185">Reference proteome</keyword>
<dbReference type="Gene3D" id="1.10.238.10">
    <property type="entry name" value="EF-hand"/>
    <property type="match status" value="2"/>
</dbReference>
<dbReference type="GO" id="GO:0005905">
    <property type="term" value="C:clathrin-coated pit"/>
    <property type="evidence" value="ECO:0007669"/>
    <property type="project" value="TreeGrafter"/>
</dbReference>
<dbReference type="EMBL" id="BMAC01000047">
    <property type="protein sequence ID" value="GFP82580.1"/>
    <property type="molecule type" value="Genomic_DNA"/>
</dbReference>
<evidence type="ECO:0000313" key="2">
    <source>
        <dbReference type="EMBL" id="GFP82580.1"/>
    </source>
</evidence>
<dbReference type="GO" id="GO:0005545">
    <property type="term" value="F:1-phosphatidylinositol binding"/>
    <property type="evidence" value="ECO:0007669"/>
    <property type="project" value="InterPro"/>
</dbReference>
<dbReference type="GO" id="GO:0032050">
    <property type="term" value="F:clathrin heavy chain binding"/>
    <property type="evidence" value="ECO:0007669"/>
    <property type="project" value="TreeGrafter"/>
</dbReference>
<dbReference type="InterPro" id="IPR014712">
    <property type="entry name" value="ANTH_dom_sf"/>
</dbReference>
<feature type="domain" description="EF-hand" evidence="1">
    <location>
        <begin position="134"/>
        <end position="169"/>
    </location>
</feature>
<accession>A0A830B4J8</accession>
<dbReference type="Gene3D" id="1.20.58.150">
    <property type="entry name" value="ANTH domain"/>
    <property type="match status" value="1"/>
</dbReference>
<dbReference type="PROSITE" id="PS50222">
    <property type="entry name" value="EF_HAND_2"/>
    <property type="match status" value="2"/>
</dbReference>
<dbReference type="GO" id="GO:0000149">
    <property type="term" value="F:SNARE binding"/>
    <property type="evidence" value="ECO:0007669"/>
    <property type="project" value="TreeGrafter"/>
</dbReference>
<dbReference type="SUPFAM" id="SSF89009">
    <property type="entry name" value="GAT-like domain"/>
    <property type="match status" value="1"/>
</dbReference>